<dbReference type="AlphaFoldDB" id="A0A1I7LE80"/>
<evidence type="ECO:0000313" key="1">
    <source>
        <dbReference type="EMBL" id="SFV08001.1"/>
    </source>
</evidence>
<name>A0A1I7LE80_9BACL</name>
<dbReference type="STRING" id="392015.SAMN05421543_1411"/>
<sequence>MQAYFTERQPNELVRAWAKAVDTLVVLDDPDVLFSEYVEGVTAHDWDHNRLNSSGSEYRPFGYLKRVWPLPNVWLGVSVENQDAADERIPLLLETPAAVRFLSCEPLLGPVDITKAMYGSPDGDGMNWFGHTDGFGHEACLHWVIVGGESGPNARPMHPDWVLSLRDQCQDAGVPFFFKQWGEFVPVDWVRAGSSGFPVRRVGKKAAGRMLDGRTWDEYPEARVNAE</sequence>
<keyword evidence="2" id="KW-1185">Reference proteome</keyword>
<protein>
    <submittedName>
        <fullName evidence="1">Phage protein Gp37/Gp68</fullName>
    </submittedName>
</protein>
<evidence type="ECO:0000313" key="2">
    <source>
        <dbReference type="Proteomes" id="UP000183508"/>
    </source>
</evidence>
<accession>A0A1I7LE80</accession>
<gene>
    <name evidence="1" type="ORF">SAMN05421543_1411</name>
</gene>
<proteinExistence type="predicted"/>
<dbReference type="Proteomes" id="UP000183508">
    <property type="component" value="Unassembled WGS sequence"/>
</dbReference>
<reference evidence="2" key="1">
    <citation type="submission" date="2016-10" db="EMBL/GenBank/DDBJ databases">
        <authorList>
            <person name="Varghese N."/>
        </authorList>
    </citation>
    <scope>NUCLEOTIDE SEQUENCE [LARGE SCALE GENOMIC DNA]</scope>
    <source>
        <strain evidence="2">DSM 17980</strain>
    </source>
</reference>
<dbReference type="InterPro" id="IPR011101">
    <property type="entry name" value="DUF5131"/>
</dbReference>
<dbReference type="EMBL" id="FPBV01000041">
    <property type="protein sequence ID" value="SFV08001.1"/>
    <property type="molecule type" value="Genomic_DNA"/>
</dbReference>
<dbReference type="OrthoDB" id="9787478at2"/>
<organism evidence="1 2">
    <name type="scientific">Alicyclobacillus macrosporangiidus</name>
    <dbReference type="NCBI Taxonomy" id="392015"/>
    <lineage>
        <taxon>Bacteria</taxon>
        <taxon>Bacillati</taxon>
        <taxon>Bacillota</taxon>
        <taxon>Bacilli</taxon>
        <taxon>Bacillales</taxon>
        <taxon>Alicyclobacillaceae</taxon>
        <taxon>Alicyclobacillus</taxon>
    </lineage>
</organism>
<dbReference type="Pfam" id="PF07505">
    <property type="entry name" value="DUF5131"/>
    <property type="match status" value="1"/>
</dbReference>